<dbReference type="OrthoDB" id="420187at2759"/>
<feature type="region of interest" description="Disordered" evidence="8">
    <location>
        <begin position="452"/>
        <end position="508"/>
    </location>
</feature>
<evidence type="ECO:0000256" key="6">
    <source>
        <dbReference type="ARBA" id="ARBA00022807"/>
    </source>
</evidence>
<dbReference type="PANTHER" id="PTHR24006">
    <property type="entry name" value="UBIQUITIN CARBOXYL-TERMINAL HYDROLASE"/>
    <property type="match status" value="1"/>
</dbReference>
<dbReference type="KEGG" id="more:E1B28_004651"/>
<dbReference type="InterPro" id="IPR001394">
    <property type="entry name" value="Peptidase_C19_UCH"/>
</dbReference>
<dbReference type="Gene3D" id="3.90.70.10">
    <property type="entry name" value="Cysteine proteinases"/>
    <property type="match status" value="1"/>
</dbReference>
<feature type="region of interest" description="Disordered" evidence="8">
    <location>
        <begin position="88"/>
        <end position="109"/>
    </location>
</feature>
<keyword evidence="11" id="KW-1185">Reference proteome</keyword>
<feature type="compositionally biased region" description="Basic residues" evidence="8">
    <location>
        <begin position="611"/>
        <end position="622"/>
    </location>
</feature>
<dbReference type="InterPro" id="IPR050164">
    <property type="entry name" value="Peptidase_C19"/>
</dbReference>
<accession>A0A9P8AD13</accession>
<dbReference type="RefSeq" id="XP_043013756.1">
    <property type="nucleotide sequence ID" value="XM_043149152.1"/>
</dbReference>
<evidence type="ECO:0000256" key="8">
    <source>
        <dbReference type="SAM" id="MobiDB-lite"/>
    </source>
</evidence>
<keyword evidence="5 7" id="KW-0378">Hydrolase</keyword>
<dbReference type="PANTHER" id="PTHR24006:SF758">
    <property type="entry name" value="UBIQUITIN CARBOXYL-TERMINAL HYDROLASE 36"/>
    <property type="match status" value="1"/>
</dbReference>
<evidence type="ECO:0000256" key="4">
    <source>
        <dbReference type="ARBA" id="ARBA00022786"/>
    </source>
</evidence>
<evidence type="ECO:0000313" key="10">
    <source>
        <dbReference type="EMBL" id="KAG7097286.1"/>
    </source>
</evidence>
<evidence type="ECO:0000259" key="9">
    <source>
        <dbReference type="PROSITE" id="PS50235"/>
    </source>
</evidence>
<feature type="compositionally biased region" description="Basic and acidic residues" evidence="8">
    <location>
        <begin position="495"/>
        <end position="504"/>
    </location>
</feature>
<feature type="compositionally biased region" description="Polar residues" evidence="8">
    <location>
        <begin position="88"/>
        <end position="103"/>
    </location>
</feature>
<keyword evidence="4 7" id="KW-0833">Ubl conjugation pathway</keyword>
<dbReference type="GO" id="GO:0006508">
    <property type="term" value="P:proteolysis"/>
    <property type="evidence" value="ECO:0007669"/>
    <property type="project" value="UniProtKB-KW"/>
</dbReference>
<feature type="region of interest" description="Disordered" evidence="8">
    <location>
        <begin position="586"/>
        <end position="622"/>
    </location>
</feature>
<organism evidence="10 11">
    <name type="scientific">Marasmius oreades</name>
    <name type="common">fairy-ring Marasmius</name>
    <dbReference type="NCBI Taxonomy" id="181124"/>
    <lineage>
        <taxon>Eukaryota</taxon>
        <taxon>Fungi</taxon>
        <taxon>Dikarya</taxon>
        <taxon>Basidiomycota</taxon>
        <taxon>Agaricomycotina</taxon>
        <taxon>Agaricomycetes</taxon>
        <taxon>Agaricomycetidae</taxon>
        <taxon>Agaricales</taxon>
        <taxon>Marasmiineae</taxon>
        <taxon>Marasmiaceae</taxon>
        <taxon>Marasmius</taxon>
    </lineage>
</organism>
<dbReference type="PROSITE" id="PS50235">
    <property type="entry name" value="USP_3"/>
    <property type="match status" value="1"/>
</dbReference>
<dbReference type="InterPro" id="IPR038765">
    <property type="entry name" value="Papain-like_cys_pep_sf"/>
</dbReference>
<evidence type="ECO:0000256" key="7">
    <source>
        <dbReference type="RuleBase" id="RU366025"/>
    </source>
</evidence>
<evidence type="ECO:0000256" key="1">
    <source>
        <dbReference type="ARBA" id="ARBA00000707"/>
    </source>
</evidence>
<name>A0A9P8AD13_9AGAR</name>
<evidence type="ECO:0000313" key="11">
    <source>
        <dbReference type="Proteomes" id="UP001049176"/>
    </source>
</evidence>
<comment type="caution">
    <text evidence="10">The sequence shown here is derived from an EMBL/GenBank/DDBJ whole genome shotgun (WGS) entry which is preliminary data.</text>
</comment>
<feature type="domain" description="USP" evidence="9">
    <location>
        <begin position="137"/>
        <end position="433"/>
    </location>
</feature>
<feature type="compositionally biased region" description="Low complexity" evidence="8">
    <location>
        <begin position="556"/>
        <end position="570"/>
    </location>
</feature>
<evidence type="ECO:0000256" key="2">
    <source>
        <dbReference type="ARBA" id="ARBA00009085"/>
    </source>
</evidence>
<dbReference type="SUPFAM" id="SSF54001">
    <property type="entry name" value="Cysteine proteinases"/>
    <property type="match status" value="1"/>
</dbReference>
<feature type="region of interest" description="Disordered" evidence="8">
    <location>
        <begin position="1"/>
        <end position="25"/>
    </location>
</feature>
<dbReference type="PROSITE" id="PS00972">
    <property type="entry name" value="USP_1"/>
    <property type="match status" value="1"/>
</dbReference>
<keyword evidence="6 7" id="KW-0788">Thiol protease</keyword>
<dbReference type="InterPro" id="IPR018200">
    <property type="entry name" value="USP_CS"/>
</dbReference>
<dbReference type="GeneID" id="66073727"/>
<protein>
    <recommendedName>
        <fullName evidence="7">Ubiquitin carboxyl-terminal hydrolase</fullName>
        <ecNumber evidence="7">3.4.19.12</ecNumber>
    </recommendedName>
</protein>
<dbReference type="GO" id="GO:0016579">
    <property type="term" value="P:protein deubiquitination"/>
    <property type="evidence" value="ECO:0007669"/>
    <property type="project" value="InterPro"/>
</dbReference>
<reference evidence="10" key="1">
    <citation type="journal article" date="2021" name="Genome Biol. Evol.">
        <title>The assembled and annotated genome of the fairy-ring fungus Marasmius oreades.</title>
        <authorList>
            <person name="Hiltunen M."/>
            <person name="Ament-Velasquez S.L."/>
            <person name="Johannesson H."/>
        </authorList>
    </citation>
    <scope>NUCLEOTIDE SEQUENCE</scope>
    <source>
        <strain evidence="10">03SP1</strain>
    </source>
</reference>
<evidence type="ECO:0000256" key="5">
    <source>
        <dbReference type="ARBA" id="ARBA00022801"/>
    </source>
</evidence>
<keyword evidence="3 7" id="KW-0645">Protease</keyword>
<dbReference type="Pfam" id="PF00443">
    <property type="entry name" value="UCH"/>
    <property type="match status" value="1"/>
</dbReference>
<gene>
    <name evidence="10" type="ORF">E1B28_004651</name>
</gene>
<dbReference type="GO" id="GO:0005634">
    <property type="term" value="C:nucleus"/>
    <property type="evidence" value="ECO:0007669"/>
    <property type="project" value="TreeGrafter"/>
</dbReference>
<dbReference type="EC" id="3.4.19.12" evidence="7"/>
<proteinExistence type="inferred from homology"/>
<dbReference type="FunFam" id="3.90.70.10:FF:000119">
    <property type="entry name" value="Ubiquitin specific peptidase 36"/>
    <property type="match status" value="1"/>
</dbReference>
<feature type="region of interest" description="Disordered" evidence="8">
    <location>
        <begin position="534"/>
        <end position="570"/>
    </location>
</feature>
<comment type="similarity">
    <text evidence="2 7">Belongs to the peptidase C19 family.</text>
</comment>
<dbReference type="AlphaFoldDB" id="A0A9P8AD13"/>
<dbReference type="Proteomes" id="UP001049176">
    <property type="component" value="Chromosome 2"/>
</dbReference>
<sequence length="622" mass="68763">MLVSPRYPAVQSSFSTNHSEPEHGQYRPAKDLEAFNSLLPPPVEFVEGSSSGNLVVPEGKYEPINAITTPSRSKAPVEVPPIAFNATSSSPAISNGHSNTSISTPTKTPMKTPVKTIASLYQGDVELSWPKMWTLGAGLFNTGNTCFLNSALQCLLHTPPLLHIVSTHRDCKPAVFCMTCQLRKLAGRSFQKRAPFSPDMITSKLQIIAKQMRRGRQEDSHEFLRYAIDAMQKSCLTGHPTKLEHKLTETTWVHKIFGGRLRSRVTCRDCGSNSDTFDSILDLSLDIHRAQHLNIALHKFVATDYLKGADKYKCERCKKHVNAEKRFTIHDAPVVLTVHLKRFSPIGHKIGHGVEYDEHLNLDPFMSEGQYGPRYTLYGVICHAGGGPNSGHYYAFVKSRENKWFEMNDESVTPLGSPPIRMKNAYMLFYLKDKGQKLEMINFSSTHRPKSGVVAAMKKKRTREEEEEEDRGEKVTKPFIGPLLPSPIINARSPSESKRPRLDNDDPQATKLKNKIQELQVSSNTALSELADYASDEDAKSPKADNSNPSGVIRTPASSTPAPSANSSAIPPAAFYGTPAGVKKRNGLGPATANHHSTWKKNGYNPYSRFGGKKNKGAARGL</sequence>
<evidence type="ECO:0000256" key="3">
    <source>
        <dbReference type="ARBA" id="ARBA00022670"/>
    </source>
</evidence>
<comment type="catalytic activity">
    <reaction evidence="1 7">
        <text>Thiol-dependent hydrolysis of ester, thioester, amide, peptide and isopeptide bonds formed by the C-terminal Gly of ubiquitin (a 76-residue protein attached to proteins as an intracellular targeting signal).</text>
        <dbReference type="EC" id="3.4.19.12"/>
    </reaction>
</comment>
<dbReference type="InterPro" id="IPR028889">
    <property type="entry name" value="USP"/>
</dbReference>
<dbReference type="PROSITE" id="PS00973">
    <property type="entry name" value="USP_2"/>
    <property type="match status" value="1"/>
</dbReference>
<dbReference type="GO" id="GO:0004843">
    <property type="term" value="F:cysteine-type deubiquitinase activity"/>
    <property type="evidence" value="ECO:0007669"/>
    <property type="project" value="UniProtKB-UniRule"/>
</dbReference>
<dbReference type="EMBL" id="CM032182">
    <property type="protein sequence ID" value="KAG7097286.1"/>
    <property type="molecule type" value="Genomic_DNA"/>
</dbReference>
<dbReference type="GO" id="GO:0005829">
    <property type="term" value="C:cytosol"/>
    <property type="evidence" value="ECO:0007669"/>
    <property type="project" value="TreeGrafter"/>
</dbReference>